<dbReference type="Proteomes" id="UP000324897">
    <property type="component" value="Chromosome 1"/>
</dbReference>
<keyword evidence="2" id="KW-1185">Reference proteome</keyword>
<dbReference type="AlphaFoldDB" id="A0A5J9UZ48"/>
<dbReference type="OrthoDB" id="2018059at2759"/>
<name>A0A5J9UZ48_9POAL</name>
<reference evidence="1 2" key="1">
    <citation type="journal article" date="2019" name="Sci. Rep.">
        <title>A high-quality genome of Eragrostis curvula grass provides insights into Poaceae evolution and supports new strategies to enhance forage quality.</title>
        <authorList>
            <person name="Carballo J."/>
            <person name="Santos B.A.C.M."/>
            <person name="Zappacosta D."/>
            <person name="Garbus I."/>
            <person name="Selva J.P."/>
            <person name="Gallo C.A."/>
            <person name="Diaz A."/>
            <person name="Albertini E."/>
            <person name="Caccamo M."/>
            <person name="Echenique V."/>
        </authorList>
    </citation>
    <scope>NUCLEOTIDE SEQUENCE [LARGE SCALE GENOMIC DNA]</scope>
    <source>
        <strain evidence="2">cv. Victoria</strain>
        <tissue evidence="1">Leaf</tissue>
    </source>
</reference>
<sequence>MGRPLAFLLPPAEFVEMEARLQQLNNSIPSRVMLQTLAEKFSSPVRVGRIAIQPKQVRRLLCSFHHPAPACTYSLSSSRLSLVSGGGITHQRFAISALLRILPDHPA</sequence>
<dbReference type="EMBL" id="RWGY01000011">
    <property type="protein sequence ID" value="TVU29202.1"/>
    <property type="molecule type" value="Genomic_DNA"/>
</dbReference>
<comment type="caution">
    <text evidence="1">The sequence shown here is derived from an EMBL/GenBank/DDBJ whole genome shotgun (WGS) entry which is preliminary data.</text>
</comment>
<gene>
    <name evidence="1" type="ORF">EJB05_20760</name>
</gene>
<evidence type="ECO:0000313" key="2">
    <source>
        <dbReference type="Proteomes" id="UP000324897"/>
    </source>
</evidence>
<organism evidence="1 2">
    <name type="scientific">Eragrostis curvula</name>
    <name type="common">weeping love grass</name>
    <dbReference type="NCBI Taxonomy" id="38414"/>
    <lineage>
        <taxon>Eukaryota</taxon>
        <taxon>Viridiplantae</taxon>
        <taxon>Streptophyta</taxon>
        <taxon>Embryophyta</taxon>
        <taxon>Tracheophyta</taxon>
        <taxon>Spermatophyta</taxon>
        <taxon>Magnoliopsida</taxon>
        <taxon>Liliopsida</taxon>
        <taxon>Poales</taxon>
        <taxon>Poaceae</taxon>
        <taxon>PACMAD clade</taxon>
        <taxon>Chloridoideae</taxon>
        <taxon>Eragrostideae</taxon>
        <taxon>Eragrostidinae</taxon>
        <taxon>Eragrostis</taxon>
    </lineage>
</organism>
<proteinExistence type="predicted"/>
<accession>A0A5J9UZ48</accession>
<evidence type="ECO:0000313" key="1">
    <source>
        <dbReference type="EMBL" id="TVU29202.1"/>
    </source>
</evidence>
<dbReference type="Gramene" id="TVU29202">
    <property type="protein sequence ID" value="TVU29202"/>
    <property type="gene ID" value="EJB05_20760"/>
</dbReference>
<protein>
    <submittedName>
        <fullName evidence="1">Uncharacterized protein</fullName>
    </submittedName>
</protein>